<dbReference type="PANTHER" id="PTHR22931">
    <property type="entry name" value="PHOSPHOENOLPYRUVATE DIKINASE-RELATED"/>
    <property type="match status" value="1"/>
</dbReference>
<dbReference type="PIRSF" id="PIRSF000853">
    <property type="entry name" value="PPDK"/>
    <property type="match status" value="1"/>
</dbReference>
<comment type="caution">
    <text evidence="19">The sequence shown here is derived from an EMBL/GenBank/DDBJ whole genome shotgun (WGS) entry which is preliminary data.</text>
</comment>
<feature type="binding site" evidence="14">
    <location>
        <position position="561"/>
    </location>
    <ligand>
        <name>substrate</name>
    </ligand>
</feature>
<dbReference type="InterPro" id="IPR013815">
    <property type="entry name" value="ATP_grasp_subdomain_1"/>
</dbReference>
<evidence type="ECO:0000256" key="13">
    <source>
        <dbReference type="PIRSR" id="PIRSR000853-1"/>
    </source>
</evidence>
<proteinExistence type="inferred from homology"/>
<evidence type="ECO:0000256" key="4">
    <source>
        <dbReference type="ARBA" id="ARBA00011994"/>
    </source>
</evidence>
<dbReference type="InterPro" id="IPR015813">
    <property type="entry name" value="Pyrv/PenolPyrv_kinase-like_dom"/>
</dbReference>
<keyword evidence="9" id="KW-0418">Kinase</keyword>
<feature type="binding site" evidence="14">
    <location>
        <position position="617"/>
    </location>
    <ligand>
        <name>substrate</name>
    </ligand>
</feature>
<feature type="binding site" evidence="14">
    <location>
        <position position="756"/>
    </location>
    <ligand>
        <name>substrate</name>
    </ligand>
</feature>
<evidence type="ECO:0000256" key="15">
    <source>
        <dbReference type="PIRSR" id="PIRSR000853-3"/>
    </source>
</evidence>
<dbReference type="Proteomes" id="UP000253934">
    <property type="component" value="Unassembled WGS sequence"/>
</dbReference>
<feature type="binding site" evidence="14">
    <location>
        <position position="758"/>
    </location>
    <ligand>
        <name>substrate</name>
    </ligand>
</feature>
<dbReference type="InterPro" id="IPR040442">
    <property type="entry name" value="Pyrv_kinase-like_dom_sf"/>
</dbReference>
<dbReference type="GO" id="GO:0050242">
    <property type="term" value="F:pyruvate, phosphate dikinase activity"/>
    <property type="evidence" value="ECO:0007669"/>
    <property type="project" value="UniProtKB-UniRule"/>
</dbReference>
<dbReference type="Gene3D" id="3.30.470.20">
    <property type="entry name" value="ATP-grasp fold, B domain"/>
    <property type="match status" value="1"/>
</dbReference>
<dbReference type="Gene3D" id="1.10.189.10">
    <property type="entry name" value="Pyruvate Phosphate Dikinase, domain 2"/>
    <property type="match status" value="1"/>
</dbReference>
<reference evidence="19" key="1">
    <citation type="submission" date="2018-04" db="EMBL/GenBank/DDBJ databases">
        <title>Draft genome sequence of the Candidatus Spirobacillus cienkowskii, a pathogen of freshwater Daphnia species, reconstructed from hemolymph metagenomic reads.</title>
        <authorList>
            <person name="Bresciani L."/>
            <person name="Lemos L.N."/>
            <person name="Wale N."/>
            <person name="Lin J.Y."/>
            <person name="Fernandes G.R."/>
            <person name="Duffy M.A."/>
            <person name="Rodrigues J.M."/>
        </authorList>
    </citation>
    <scope>NUCLEOTIDE SEQUENCE [LARGE SCALE GENOMIC DNA]</scope>
    <source>
        <strain evidence="19">Binning01</strain>
    </source>
</reference>
<dbReference type="InterPro" id="IPR036637">
    <property type="entry name" value="Phosphohistidine_dom_sf"/>
</dbReference>
<dbReference type="PROSITE" id="PS00742">
    <property type="entry name" value="PEP_ENZYMES_2"/>
    <property type="match status" value="1"/>
</dbReference>
<dbReference type="InterPro" id="IPR008279">
    <property type="entry name" value="PEP-util_enz_mobile_dom"/>
</dbReference>
<dbReference type="GO" id="GO:0016301">
    <property type="term" value="F:kinase activity"/>
    <property type="evidence" value="ECO:0007669"/>
    <property type="project" value="UniProtKB-UniRule"/>
</dbReference>
<dbReference type="Pfam" id="PF02896">
    <property type="entry name" value="PEP-utilizers_C"/>
    <property type="match status" value="1"/>
</dbReference>
<evidence type="ECO:0000256" key="1">
    <source>
        <dbReference type="ARBA" id="ARBA00001946"/>
    </source>
</evidence>
<dbReference type="GO" id="GO:0005524">
    <property type="term" value="F:ATP binding"/>
    <property type="evidence" value="ECO:0007669"/>
    <property type="project" value="UniProtKB-UniRule"/>
</dbReference>
<evidence type="ECO:0000256" key="2">
    <source>
        <dbReference type="ARBA" id="ARBA00003144"/>
    </source>
</evidence>
<dbReference type="SUPFAM" id="SSF52009">
    <property type="entry name" value="Phosphohistidine domain"/>
    <property type="match status" value="1"/>
</dbReference>
<evidence type="ECO:0000256" key="12">
    <source>
        <dbReference type="PIRNR" id="PIRNR000853"/>
    </source>
</evidence>
<feature type="domain" description="Pyruvate phosphate dikinase AMP/ATP-binding" evidence="17">
    <location>
        <begin position="305"/>
        <end position="354"/>
    </location>
</feature>
<feature type="active site" description="Proton donor" evidence="13">
    <location>
        <position position="820"/>
    </location>
</feature>
<dbReference type="Gene3D" id="3.30.1490.20">
    <property type="entry name" value="ATP-grasp fold, A domain"/>
    <property type="match status" value="1"/>
</dbReference>
<dbReference type="AlphaFoldDB" id="A0A369KR23"/>
<dbReference type="InterPro" id="IPR023151">
    <property type="entry name" value="PEP_util_CS"/>
</dbReference>
<comment type="function">
    <text evidence="2">Catalyzes the reversible phosphorylation of pyruvate and phosphate.</text>
</comment>
<keyword evidence="11 15" id="KW-0460">Magnesium</keyword>
<evidence type="ECO:0000256" key="3">
    <source>
        <dbReference type="ARBA" id="ARBA00007837"/>
    </source>
</evidence>
<evidence type="ECO:0000313" key="19">
    <source>
        <dbReference type="EMBL" id="RDB35155.1"/>
    </source>
</evidence>
<evidence type="ECO:0000256" key="11">
    <source>
        <dbReference type="ARBA" id="ARBA00022842"/>
    </source>
</evidence>
<evidence type="ECO:0000256" key="9">
    <source>
        <dbReference type="ARBA" id="ARBA00022777"/>
    </source>
</evidence>
<evidence type="ECO:0000256" key="5">
    <source>
        <dbReference type="ARBA" id="ARBA00020138"/>
    </source>
</evidence>
<feature type="binding site" evidence="14">
    <location>
        <position position="734"/>
    </location>
    <ligand>
        <name>substrate</name>
    </ligand>
</feature>
<dbReference type="EC" id="2.7.9.1" evidence="4 12"/>
<keyword evidence="6 19" id="KW-0808">Transferase</keyword>
<protein>
    <recommendedName>
        <fullName evidence="5 12">Pyruvate, phosphate dikinase</fullName>
        <ecNumber evidence="4 12">2.7.9.1</ecNumber>
    </recommendedName>
</protein>
<organism evidence="19 20">
    <name type="scientific">Spirobacillus cienkowskii</name>
    <dbReference type="NCBI Taxonomy" id="495820"/>
    <lineage>
        <taxon>Bacteria</taxon>
        <taxon>Pseudomonadati</taxon>
        <taxon>Bdellovibrionota</taxon>
        <taxon>Oligoflexia</taxon>
        <taxon>Silvanigrellales</taxon>
        <taxon>Spirobacillus</taxon>
    </lineage>
</organism>
<evidence type="ECO:0000256" key="7">
    <source>
        <dbReference type="ARBA" id="ARBA00022723"/>
    </source>
</evidence>
<evidence type="ECO:0000259" key="18">
    <source>
        <dbReference type="Pfam" id="PF02896"/>
    </source>
</evidence>
<evidence type="ECO:0000259" key="17">
    <source>
        <dbReference type="Pfam" id="PF01326"/>
    </source>
</evidence>
<evidence type="ECO:0000256" key="6">
    <source>
        <dbReference type="ARBA" id="ARBA00022679"/>
    </source>
</evidence>
<feature type="active site" description="Tele-phosphohistidine intermediate" evidence="13">
    <location>
        <position position="455"/>
    </location>
</feature>
<evidence type="ECO:0000313" key="20">
    <source>
        <dbReference type="Proteomes" id="UP000253934"/>
    </source>
</evidence>
<dbReference type="SUPFAM" id="SSF51621">
    <property type="entry name" value="Phosphoenolpyruvate/pyruvate domain"/>
    <property type="match status" value="1"/>
</dbReference>
<sequence>MKNVYFFGDGLAEGNATMKAELGGKGANLAEMTLLRLPVPPGFTISTQVCLQYLKNGEKIHETVQKEIYQALKKIEETMCLEYGDALNPLLVSVRSGARVSMPGMMDTVLNLGINSSNVDALAKKFNNPKFAYDSYRRLIQMYSQVVKNIEPHRMEYIFESLKRQKGYLEDSDLQLEDYKQLISHYLDVYQNEVGSPFPQDPMVQLWTAIGAVFKSWNCARAKKYREIHNISDDWGTAVNICAMVFGNLGNESGTGVCFTRDPSTGENIFYGEYLTNAQGEDVVAGIRTPKNLELLQEEMPKVFSQLEDVRHKLELHYKDVQDIEFTIQSGKLFILQTRNAKRTTQAALKIAIDFAKEGIITKQEALLKIKPHDLEKLLHPTLDPRAHKHIIAKGLPASPGAVSGRTVFSALDAESWAARGEKVILIRDETSPEDIGGMYVAEGFLTARGGMTSHAAVVARQMGKCCIAGCSVLNISAINRFFSVSNIEVFEGDWLALDGSSGEVMLGKVETQDAEMSPEFLTFMDWSKEFRTLKVRANADSPRDAQYAKSFGAEGIGLCRTEHMFFHEARLPIVRQMILAKNSLERKEALVKLLPFQRDDFVNILSAMEGKEVTIRLLDPPLHEFLPLTDKDMMTLSNQLSLSIDEIKHRVRSLKEANPMLGHRGCRLGISHPEIYEMQVQAIVEAVAECKLLSKKVFPEIMIPLVGAAEELLWLKQRLMKIAPNLPFGTMIEVPRAALTAKSIARYADFFSFGTNDLTQTTYGFSRDDSTSFLKVYKNEGIIPEDPFAILDQLGVGKLIEIACMEGLSANPNLKLGICGEHGGDPTSVAFFHLLGLHYVSCSPFRIPVAMLAAAQSAIQIGVQNNTELHGYFQQQNNINVLNTTLN</sequence>
<dbReference type="PANTHER" id="PTHR22931:SF9">
    <property type="entry name" value="PYRUVATE, PHOSPHATE DIKINASE 1, CHLOROPLASTIC"/>
    <property type="match status" value="1"/>
</dbReference>
<dbReference type="GO" id="GO:0046872">
    <property type="term" value="F:metal ion binding"/>
    <property type="evidence" value="ECO:0007669"/>
    <property type="project" value="UniProtKB-UniRule"/>
</dbReference>
<keyword evidence="19" id="KW-0670">Pyruvate</keyword>
<keyword evidence="20" id="KW-1185">Reference proteome</keyword>
<evidence type="ECO:0000256" key="8">
    <source>
        <dbReference type="ARBA" id="ARBA00022741"/>
    </source>
</evidence>
<dbReference type="Gene3D" id="1.20.80.30">
    <property type="match status" value="1"/>
</dbReference>
<feature type="domain" description="PEP-utilising enzyme C-terminal" evidence="18">
    <location>
        <begin position="521"/>
        <end position="858"/>
    </location>
</feature>
<feature type="binding site" evidence="15">
    <location>
        <position position="734"/>
    </location>
    <ligand>
        <name>Mg(2+)</name>
        <dbReference type="ChEBI" id="CHEBI:18420"/>
    </ligand>
</feature>
<accession>A0A369KR23</accession>
<dbReference type="Gene3D" id="3.20.20.60">
    <property type="entry name" value="Phosphoenolpyruvate-binding domains"/>
    <property type="match status" value="1"/>
</dbReference>
<dbReference type="SUPFAM" id="SSF56059">
    <property type="entry name" value="Glutathione synthetase ATP-binding domain-like"/>
    <property type="match status" value="1"/>
</dbReference>
<comment type="catalytic activity">
    <reaction evidence="12">
        <text>pyruvate + phosphate + ATP = phosphoenolpyruvate + AMP + diphosphate + H(+)</text>
        <dbReference type="Rhea" id="RHEA:10756"/>
        <dbReference type="ChEBI" id="CHEBI:15361"/>
        <dbReference type="ChEBI" id="CHEBI:15378"/>
        <dbReference type="ChEBI" id="CHEBI:30616"/>
        <dbReference type="ChEBI" id="CHEBI:33019"/>
        <dbReference type="ChEBI" id="CHEBI:43474"/>
        <dbReference type="ChEBI" id="CHEBI:58702"/>
        <dbReference type="ChEBI" id="CHEBI:456215"/>
        <dbReference type="EC" id="2.7.9.1"/>
    </reaction>
</comment>
<keyword evidence="10" id="KW-0067">ATP-binding</keyword>
<dbReference type="InterPro" id="IPR000121">
    <property type="entry name" value="PEP_util_C"/>
</dbReference>
<feature type="domain" description="PEP-utilising enzyme mobile" evidence="16">
    <location>
        <begin position="422"/>
        <end position="503"/>
    </location>
</feature>
<evidence type="ECO:0000259" key="16">
    <source>
        <dbReference type="Pfam" id="PF00391"/>
    </source>
</evidence>
<gene>
    <name evidence="19" type="ORF">DCC88_11600</name>
</gene>
<name>A0A369KR23_9BACT</name>
<comment type="cofactor">
    <cofactor evidence="1 12 15">
        <name>Mg(2+)</name>
        <dbReference type="ChEBI" id="CHEBI:18420"/>
    </cofactor>
</comment>
<feature type="domain" description="Pyruvate phosphate dikinase AMP/ATP-binding" evidence="17">
    <location>
        <begin position="62"/>
        <end position="298"/>
    </location>
</feature>
<dbReference type="InterPro" id="IPR018274">
    <property type="entry name" value="PEP_util_AS"/>
</dbReference>
<dbReference type="EMBL" id="QOVW01000100">
    <property type="protein sequence ID" value="RDB35155.1"/>
    <property type="molecule type" value="Genomic_DNA"/>
</dbReference>
<dbReference type="NCBIfam" id="TIGR01828">
    <property type="entry name" value="pyru_phos_dikin"/>
    <property type="match status" value="1"/>
</dbReference>
<feature type="binding site" evidence="14">
    <location>
        <position position="757"/>
    </location>
    <ligand>
        <name>substrate</name>
    </ligand>
</feature>
<dbReference type="Gene3D" id="3.50.30.10">
    <property type="entry name" value="Phosphohistidine domain"/>
    <property type="match status" value="1"/>
</dbReference>
<evidence type="ECO:0000256" key="10">
    <source>
        <dbReference type="ARBA" id="ARBA00022840"/>
    </source>
</evidence>
<evidence type="ECO:0000256" key="14">
    <source>
        <dbReference type="PIRSR" id="PIRSR000853-2"/>
    </source>
</evidence>
<dbReference type="Pfam" id="PF00391">
    <property type="entry name" value="PEP-utilizers"/>
    <property type="match status" value="1"/>
</dbReference>
<dbReference type="PROSITE" id="PS00370">
    <property type="entry name" value="PEP_ENZYMES_PHOS_SITE"/>
    <property type="match status" value="1"/>
</dbReference>
<keyword evidence="8" id="KW-0547">Nucleotide-binding</keyword>
<feature type="binding site" evidence="14">
    <location>
        <position position="755"/>
    </location>
    <ligand>
        <name>substrate</name>
    </ligand>
</feature>
<feature type="binding site" evidence="15">
    <location>
        <position position="758"/>
    </location>
    <ligand>
        <name>Mg(2+)</name>
        <dbReference type="ChEBI" id="CHEBI:18420"/>
    </ligand>
</feature>
<dbReference type="NCBIfam" id="NF004531">
    <property type="entry name" value="PRK05878.1"/>
    <property type="match status" value="1"/>
</dbReference>
<dbReference type="InterPro" id="IPR010121">
    <property type="entry name" value="Pyruvate_phosphate_dikinase"/>
</dbReference>
<dbReference type="InterPro" id="IPR002192">
    <property type="entry name" value="PPDK_AMP/ATP-bd"/>
</dbReference>
<dbReference type="Pfam" id="PF01326">
    <property type="entry name" value="PPDK_N"/>
    <property type="match status" value="2"/>
</dbReference>
<comment type="similarity">
    <text evidence="3 12">Belongs to the PEP-utilizing enzyme family.</text>
</comment>
<keyword evidence="7 15" id="KW-0479">Metal-binding</keyword>